<dbReference type="Proteomes" id="UP001432251">
    <property type="component" value="Plasmid p1"/>
</dbReference>
<keyword evidence="2" id="KW-1185">Reference proteome</keyword>
<accession>A0ACD5AQP0</accession>
<proteinExistence type="predicted"/>
<organism evidence="1 2">
    <name type="scientific">Streptomyces citrinus</name>
    <dbReference type="NCBI Taxonomy" id="3118173"/>
    <lineage>
        <taxon>Bacteria</taxon>
        <taxon>Bacillati</taxon>
        <taxon>Actinomycetota</taxon>
        <taxon>Actinomycetes</taxon>
        <taxon>Kitasatosporales</taxon>
        <taxon>Streptomycetaceae</taxon>
        <taxon>Streptomyces</taxon>
    </lineage>
</organism>
<geneLocation type="plasmid" evidence="1 2">
    <name>p1</name>
</geneLocation>
<name>A0ACD5AQP0_9ACTN</name>
<evidence type="ECO:0000313" key="2">
    <source>
        <dbReference type="Proteomes" id="UP001432251"/>
    </source>
</evidence>
<reference evidence="1" key="1">
    <citation type="journal article" date="2025" name="Int. J. Syst. Evol. Microbiol.">
        <title>Streptomyces citrinus sp. nov., with yellow diffusible pigment.</title>
        <authorList>
            <person name="He Y."/>
            <person name="Yang E."/>
            <person name="Xu J."/>
            <person name="Sun Y."/>
            <person name="Sun L."/>
        </authorList>
    </citation>
    <scope>NUCLEOTIDE SEQUENCE</scope>
    <source>
        <strain evidence="1">Q6</strain>
    </source>
</reference>
<gene>
    <name evidence="1" type="ORF">V2W30_40725</name>
</gene>
<dbReference type="EMBL" id="CP146023">
    <property type="protein sequence ID" value="WWQ69496.1"/>
    <property type="molecule type" value="Genomic_DNA"/>
</dbReference>
<evidence type="ECO:0000313" key="1">
    <source>
        <dbReference type="EMBL" id="WWQ69496.1"/>
    </source>
</evidence>
<protein>
    <submittedName>
        <fullName evidence="1">WhiB family transcriptional regulator</fullName>
    </submittedName>
</protein>
<sequence length="89" mass="10175">MHRELRTVTHWQDRSACRREDPELFFPIGDTGPALAQIEEAKDVCRYCAVIEPCLEWALAAQEAHGIWGATTEAERRRLRRAAIRTAQA</sequence>
<keyword evidence="1" id="KW-0614">Plasmid</keyword>